<dbReference type="AlphaFoldDB" id="A0AAD1XRC8"/>
<keyword evidence="2" id="KW-1185">Reference proteome</keyword>
<gene>
    <name evidence="1" type="ORF">ECRASSUSDP1_LOCUS18785</name>
</gene>
<evidence type="ECO:0000313" key="1">
    <source>
        <dbReference type="EMBL" id="CAI2377399.1"/>
    </source>
</evidence>
<organism evidence="1 2">
    <name type="scientific">Euplotes crassus</name>
    <dbReference type="NCBI Taxonomy" id="5936"/>
    <lineage>
        <taxon>Eukaryota</taxon>
        <taxon>Sar</taxon>
        <taxon>Alveolata</taxon>
        <taxon>Ciliophora</taxon>
        <taxon>Intramacronucleata</taxon>
        <taxon>Spirotrichea</taxon>
        <taxon>Hypotrichia</taxon>
        <taxon>Euplotida</taxon>
        <taxon>Euplotidae</taxon>
        <taxon>Moneuplotes</taxon>
    </lineage>
</organism>
<dbReference type="Proteomes" id="UP001295684">
    <property type="component" value="Unassembled WGS sequence"/>
</dbReference>
<comment type="caution">
    <text evidence="1">The sequence shown here is derived from an EMBL/GenBank/DDBJ whole genome shotgun (WGS) entry which is preliminary data.</text>
</comment>
<sequence length="81" mass="9170">MINFGNNRFLISDGGGGFHKVLDISDFRKDLLDRDYVQINIINQADCLSTKSERIDWLIYSIFPPTYPADLSLSSLAAFLL</sequence>
<reference evidence="1" key="1">
    <citation type="submission" date="2023-07" db="EMBL/GenBank/DDBJ databases">
        <authorList>
            <consortium name="AG Swart"/>
            <person name="Singh M."/>
            <person name="Singh A."/>
            <person name="Seah K."/>
            <person name="Emmerich C."/>
        </authorList>
    </citation>
    <scope>NUCLEOTIDE SEQUENCE</scope>
    <source>
        <strain evidence="1">DP1</strain>
    </source>
</reference>
<protein>
    <submittedName>
        <fullName evidence="1">Uncharacterized protein</fullName>
    </submittedName>
</protein>
<evidence type="ECO:0000313" key="2">
    <source>
        <dbReference type="Proteomes" id="UP001295684"/>
    </source>
</evidence>
<name>A0AAD1XRC8_EUPCR</name>
<accession>A0AAD1XRC8</accession>
<dbReference type="EMBL" id="CAMPGE010019041">
    <property type="protein sequence ID" value="CAI2377399.1"/>
    <property type="molecule type" value="Genomic_DNA"/>
</dbReference>
<proteinExistence type="predicted"/>